<name>A0A1E5NCH5_9SPIR</name>
<reference evidence="2 3" key="1">
    <citation type="submission" date="2016-08" db="EMBL/GenBank/DDBJ databases">
        <title>Characterization and recognition of Brachyspira hampsonii sp. nov., a novel intestinal spirochete that is pathogenic to pigs.</title>
        <authorList>
            <person name="Mirajkar N."/>
            <person name="La T."/>
            <person name="Phillips N."/>
            <person name="Hampson D."/>
            <person name="Gebhart C."/>
        </authorList>
    </citation>
    <scope>NUCLEOTIDE SEQUENCE [LARGE SCALE GENOMIC DNA]</scope>
    <source>
        <strain evidence="2 3">P280/1</strain>
    </source>
</reference>
<dbReference type="AlphaFoldDB" id="A0A1E5NCH5"/>
<dbReference type="RefSeq" id="WP_069727181.1">
    <property type="nucleotide sequence ID" value="NZ_MDCO01000012.1"/>
</dbReference>
<organism evidence="2 3">
    <name type="scientific">Brachyspira hampsonii</name>
    <dbReference type="NCBI Taxonomy" id="1287055"/>
    <lineage>
        <taxon>Bacteria</taxon>
        <taxon>Pseudomonadati</taxon>
        <taxon>Spirochaetota</taxon>
        <taxon>Spirochaetia</taxon>
        <taxon>Brachyspirales</taxon>
        <taxon>Brachyspiraceae</taxon>
        <taxon>Brachyspira</taxon>
    </lineage>
</organism>
<feature type="chain" id="PRO_5009182223" evidence="1">
    <location>
        <begin position="18"/>
        <end position="139"/>
    </location>
</feature>
<comment type="caution">
    <text evidence="2">The sequence shown here is derived from an EMBL/GenBank/DDBJ whole genome shotgun (WGS) entry which is preliminary data.</text>
</comment>
<sequence>MKKIIFFILLLSNFLNADIYTDWNIQNLGSMIVLVKYSTDKLGMLTIGLSDIMGDNVQIIHYNLHNADTAIKIVYDDNNSKLYGLDEYTSGSSIIISGDIASFLIDNLYNVKEVFIYCDNSLICKFELKDLTDLLNKYR</sequence>
<evidence type="ECO:0000313" key="2">
    <source>
        <dbReference type="EMBL" id="OEJ13879.1"/>
    </source>
</evidence>
<accession>A0A1E5NCH5</accession>
<dbReference type="Proteomes" id="UP000095247">
    <property type="component" value="Unassembled WGS sequence"/>
</dbReference>
<gene>
    <name evidence="2" type="ORF">BFL38_03825</name>
</gene>
<feature type="signal peptide" evidence="1">
    <location>
        <begin position="1"/>
        <end position="17"/>
    </location>
</feature>
<evidence type="ECO:0000256" key="1">
    <source>
        <dbReference type="SAM" id="SignalP"/>
    </source>
</evidence>
<proteinExistence type="predicted"/>
<keyword evidence="1" id="KW-0732">Signal</keyword>
<evidence type="ECO:0000313" key="3">
    <source>
        <dbReference type="Proteomes" id="UP000095247"/>
    </source>
</evidence>
<protein>
    <submittedName>
        <fullName evidence="2">Uncharacterized protein</fullName>
    </submittedName>
</protein>
<dbReference type="EMBL" id="MDCO01000012">
    <property type="protein sequence ID" value="OEJ13879.1"/>
    <property type="molecule type" value="Genomic_DNA"/>
</dbReference>